<gene>
    <name evidence="12" type="ORF">GSOID_T00031525001</name>
</gene>
<feature type="transmembrane region" description="Helical" evidence="11">
    <location>
        <begin position="155"/>
        <end position="180"/>
    </location>
</feature>
<evidence type="ECO:0000256" key="3">
    <source>
        <dbReference type="ARBA" id="ARBA00022448"/>
    </source>
</evidence>
<dbReference type="GO" id="GO:0015293">
    <property type="term" value="F:symporter activity"/>
    <property type="evidence" value="ECO:0007669"/>
    <property type="project" value="TreeGrafter"/>
</dbReference>
<dbReference type="GO" id="GO:0006814">
    <property type="term" value="P:sodium ion transport"/>
    <property type="evidence" value="ECO:0007669"/>
    <property type="project" value="UniProtKB-KW"/>
</dbReference>
<keyword evidence="4" id="KW-1003">Cell membrane</keyword>
<dbReference type="InterPro" id="IPR051163">
    <property type="entry name" value="Sodium:Solute_Symporter_SSF"/>
</dbReference>
<feature type="transmembrane region" description="Helical" evidence="11">
    <location>
        <begin position="223"/>
        <end position="243"/>
    </location>
</feature>
<evidence type="ECO:0000256" key="6">
    <source>
        <dbReference type="ARBA" id="ARBA00022989"/>
    </source>
</evidence>
<evidence type="ECO:0000256" key="11">
    <source>
        <dbReference type="SAM" id="Phobius"/>
    </source>
</evidence>
<feature type="transmembrane region" description="Helical" evidence="11">
    <location>
        <begin position="14"/>
        <end position="35"/>
    </location>
</feature>
<dbReference type="EMBL" id="FN655113">
    <property type="protein sequence ID" value="CBY38024.1"/>
    <property type="molecule type" value="Genomic_DNA"/>
</dbReference>
<dbReference type="InterPro" id="IPR038377">
    <property type="entry name" value="Na/Glc_symporter_sf"/>
</dbReference>
<evidence type="ECO:0000313" key="12">
    <source>
        <dbReference type="EMBL" id="CBY38024.1"/>
    </source>
</evidence>
<evidence type="ECO:0000256" key="8">
    <source>
        <dbReference type="ARBA" id="ARBA00023065"/>
    </source>
</evidence>
<dbReference type="PANTHER" id="PTHR42985:SF2">
    <property type="entry name" value="SODIUM-DEPENDENT MULTIVITAMIN TRANSPORTER"/>
    <property type="match status" value="1"/>
</dbReference>
<name>E4YRD2_OIKDI</name>
<evidence type="ECO:0000256" key="9">
    <source>
        <dbReference type="ARBA" id="ARBA00023136"/>
    </source>
</evidence>
<feature type="transmembrane region" description="Helical" evidence="11">
    <location>
        <begin position="330"/>
        <end position="350"/>
    </location>
</feature>
<evidence type="ECO:0000256" key="7">
    <source>
        <dbReference type="ARBA" id="ARBA00023053"/>
    </source>
</evidence>
<keyword evidence="7" id="KW-0915">Sodium</keyword>
<dbReference type="PANTHER" id="PTHR42985">
    <property type="entry name" value="SODIUM-COUPLED MONOCARBOXYLATE TRANSPORTER"/>
    <property type="match status" value="1"/>
</dbReference>
<feature type="transmembrane region" description="Helical" evidence="11">
    <location>
        <begin position="255"/>
        <end position="276"/>
    </location>
</feature>
<dbReference type="GO" id="GO:0005886">
    <property type="term" value="C:plasma membrane"/>
    <property type="evidence" value="ECO:0007669"/>
    <property type="project" value="UniProtKB-SubCell"/>
</dbReference>
<comment type="similarity">
    <text evidence="2">Belongs to the sodium:solute symporter (SSF) (TC 2.A.21) family.</text>
</comment>
<dbReference type="Gene3D" id="1.20.1730.10">
    <property type="entry name" value="Sodium/glucose cotransporter"/>
    <property type="match status" value="1"/>
</dbReference>
<proteinExistence type="inferred from homology"/>
<dbReference type="InterPro" id="IPR001734">
    <property type="entry name" value="Na/solute_symporter"/>
</dbReference>
<evidence type="ECO:0000256" key="1">
    <source>
        <dbReference type="ARBA" id="ARBA00004651"/>
    </source>
</evidence>
<protein>
    <submittedName>
        <fullName evidence="12">Uncharacterized protein</fullName>
    </submittedName>
</protein>
<keyword evidence="6 11" id="KW-1133">Transmembrane helix</keyword>
<keyword evidence="10" id="KW-0739">Sodium transport</keyword>
<reference evidence="12" key="1">
    <citation type="journal article" date="2010" name="Science">
        <title>Plasticity of animal genome architecture unmasked by rapid evolution of a pelagic tunicate.</title>
        <authorList>
            <person name="Denoeud F."/>
            <person name="Henriet S."/>
            <person name="Mungpakdee S."/>
            <person name="Aury J.M."/>
            <person name="Da Silva C."/>
            <person name="Brinkmann H."/>
            <person name="Mikhaleva J."/>
            <person name="Olsen L.C."/>
            <person name="Jubin C."/>
            <person name="Canestro C."/>
            <person name="Bouquet J.M."/>
            <person name="Danks G."/>
            <person name="Poulain J."/>
            <person name="Campsteijn C."/>
            <person name="Adamski M."/>
            <person name="Cross I."/>
            <person name="Yadetie F."/>
            <person name="Muffato M."/>
            <person name="Louis A."/>
            <person name="Butcher S."/>
            <person name="Tsagkogeorga G."/>
            <person name="Konrad A."/>
            <person name="Singh S."/>
            <person name="Jensen M.F."/>
            <person name="Cong E.H."/>
            <person name="Eikeseth-Otteraa H."/>
            <person name="Noel B."/>
            <person name="Anthouard V."/>
            <person name="Porcel B.M."/>
            <person name="Kachouri-Lafond R."/>
            <person name="Nishino A."/>
            <person name="Ugolini M."/>
            <person name="Chourrout P."/>
            <person name="Nishida H."/>
            <person name="Aasland R."/>
            <person name="Huzurbazar S."/>
            <person name="Westhof E."/>
            <person name="Delsuc F."/>
            <person name="Lehrach H."/>
            <person name="Reinhardt R."/>
            <person name="Weissenbach J."/>
            <person name="Roy S.W."/>
            <person name="Artiguenave F."/>
            <person name="Postlethwait J.H."/>
            <person name="Manak J.R."/>
            <person name="Thompson E.M."/>
            <person name="Jaillon O."/>
            <person name="Du Pasquier L."/>
            <person name="Boudinot P."/>
            <person name="Liberles D.A."/>
            <person name="Volff J.N."/>
            <person name="Philippe H."/>
            <person name="Lenhard B."/>
            <person name="Roest Crollius H."/>
            <person name="Wincker P."/>
            <person name="Chourrout D."/>
        </authorList>
    </citation>
    <scope>NUCLEOTIDE SEQUENCE [LARGE SCALE GENOMIC DNA]</scope>
</reference>
<evidence type="ECO:0000256" key="5">
    <source>
        <dbReference type="ARBA" id="ARBA00022692"/>
    </source>
</evidence>
<keyword evidence="8" id="KW-0406">Ion transport</keyword>
<comment type="subcellular location">
    <subcellularLocation>
        <location evidence="1">Cell membrane</location>
        <topology evidence="1">Multi-pass membrane protein</topology>
    </subcellularLocation>
</comment>
<evidence type="ECO:0000256" key="10">
    <source>
        <dbReference type="ARBA" id="ARBA00023201"/>
    </source>
</evidence>
<evidence type="ECO:0000256" key="2">
    <source>
        <dbReference type="ARBA" id="ARBA00006434"/>
    </source>
</evidence>
<accession>E4YRD2</accession>
<dbReference type="AlphaFoldDB" id="E4YRD2"/>
<evidence type="ECO:0000256" key="4">
    <source>
        <dbReference type="ARBA" id="ARBA00022475"/>
    </source>
</evidence>
<keyword evidence="5 11" id="KW-0812">Transmembrane</keyword>
<keyword evidence="9 11" id="KW-0472">Membrane</keyword>
<keyword evidence="3" id="KW-0813">Transport</keyword>
<sequence>MFSSWLEPAQHFDFTYRSIPILMIFRLLIDAVITLPLQQAMAQRFNMCKSMKDGRIAMAIGATCITLFIMMAVFIGVATLAFYDGRDPLCQIGIRADEIVPTLIIDMFRNGFIDFRIFEKLTISEIFYILKNSIILLKLRFFATLFRNTHGFQGLFLVAIFSATLSSFSSFLSGSALVMLPTFRKLFSSKNISDVSICRIIMLFTGILTCSLSIGMSTNPGTLLGILFMTTTNLGAPYFGTVLTGMFAPFVNRKGVIAGCFAPLFPISIYIAQRIFTTTNTYASNMFTQRFSNSSIDPSKLGLECQDEDFIENMEPSPYWQQLLLQPSTYAFGIYALLGFLVISISVSLFTKSENAPKYLTVYFKEEKDELPDELQQKMISEKIQQAESMTLLE</sequence>
<feature type="transmembrane region" description="Helical" evidence="11">
    <location>
        <begin position="56"/>
        <end position="83"/>
    </location>
</feature>
<dbReference type="PROSITE" id="PS50283">
    <property type="entry name" value="NA_SOLUT_SYMP_3"/>
    <property type="match status" value="1"/>
</dbReference>
<feature type="transmembrane region" description="Helical" evidence="11">
    <location>
        <begin position="200"/>
        <end position="217"/>
    </location>
</feature>
<dbReference type="Proteomes" id="UP000011014">
    <property type="component" value="Unassembled WGS sequence"/>
</dbReference>
<organism evidence="12">
    <name type="scientific">Oikopleura dioica</name>
    <name type="common">Tunicate</name>
    <dbReference type="NCBI Taxonomy" id="34765"/>
    <lineage>
        <taxon>Eukaryota</taxon>
        <taxon>Metazoa</taxon>
        <taxon>Chordata</taxon>
        <taxon>Tunicata</taxon>
        <taxon>Appendicularia</taxon>
        <taxon>Copelata</taxon>
        <taxon>Oikopleuridae</taxon>
        <taxon>Oikopleura</taxon>
    </lineage>
</organism>